<keyword evidence="3" id="KW-1185">Reference proteome</keyword>
<dbReference type="OrthoDB" id="5190067at2759"/>
<reference evidence="2" key="1">
    <citation type="submission" date="2020-03" db="EMBL/GenBank/DDBJ databases">
        <title>Draft Genome Sequence of Cylindrodendrum hubeiense.</title>
        <authorList>
            <person name="Buettner E."/>
            <person name="Kellner H."/>
        </authorList>
    </citation>
    <scope>NUCLEOTIDE SEQUENCE</scope>
    <source>
        <strain evidence="2">IHI 201604</strain>
    </source>
</reference>
<organism evidence="2 3">
    <name type="scientific">Cylindrodendrum hubeiense</name>
    <dbReference type="NCBI Taxonomy" id="595255"/>
    <lineage>
        <taxon>Eukaryota</taxon>
        <taxon>Fungi</taxon>
        <taxon>Dikarya</taxon>
        <taxon>Ascomycota</taxon>
        <taxon>Pezizomycotina</taxon>
        <taxon>Sordariomycetes</taxon>
        <taxon>Hypocreomycetidae</taxon>
        <taxon>Hypocreales</taxon>
        <taxon>Nectriaceae</taxon>
        <taxon>Cylindrodendrum</taxon>
    </lineage>
</organism>
<proteinExistence type="predicted"/>
<accession>A0A9P5LDD9</accession>
<dbReference type="Proteomes" id="UP000722485">
    <property type="component" value="Unassembled WGS sequence"/>
</dbReference>
<protein>
    <submittedName>
        <fullName evidence="2">Uncharacterized protein</fullName>
    </submittedName>
</protein>
<name>A0A9P5LDD9_9HYPO</name>
<sequence>MARRCYPRRIVEKTPSRNGKPSFTAWTLTDKKPDTQTPPDETNRPKFSLQIYDTTAAADDAEHVSALAKEIFETTGDRHKMGRESPDRVEVHGLPLPEDTPDAGRIQKCLQHYEDEVKARHEARSDFLMHPTFDRFHWWRRIIVITRSEPVWEAYEVRFDKQPRPETPRDGHDEEDTFDPPDWQARPFAREELTDKLANMRGHSERFTHYVTDGRLNELWNWDIVEWGSYRK</sequence>
<feature type="region of interest" description="Disordered" evidence="1">
    <location>
        <begin position="1"/>
        <end position="45"/>
    </location>
</feature>
<evidence type="ECO:0000313" key="2">
    <source>
        <dbReference type="EMBL" id="KAF7557782.1"/>
    </source>
</evidence>
<evidence type="ECO:0000313" key="3">
    <source>
        <dbReference type="Proteomes" id="UP000722485"/>
    </source>
</evidence>
<dbReference type="EMBL" id="JAANBB010000003">
    <property type="protein sequence ID" value="KAF7557782.1"/>
    <property type="molecule type" value="Genomic_DNA"/>
</dbReference>
<feature type="compositionally biased region" description="Basic and acidic residues" evidence="1">
    <location>
        <begin position="78"/>
        <end position="91"/>
    </location>
</feature>
<feature type="region of interest" description="Disordered" evidence="1">
    <location>
        <begin position="78"/>
        <end position="103"/>
    </location>
</feature>
<feature type="region of interest" description="Disordered" evidence="1">
    <location>
        <begin position="162"/>
        <end position="185"/>
    </location>
</feature>
<gene>
    <name evidence="2" type="ORF">G7Z17_g464</name>
</gene>
<evidence type="ECO:0000256" key="1">
    <source>
        <dbReference type="SAM" id="MobiDB-lite"/>
    </source>
</evidence>
<feature type="compositionally biased region" description="Polar residues" evidence="1">
    <location>
        <begin position="16"/>
        <end position="27"/>
    </location>
</feature>
<dbReference type="AlphaFoldDB" id="A0A9P5LDD9"/>
<comment type="caution">
    <text evidence="2">The sequence shown here is derived from an EMBL/GenBank/DDBJ whole genome shotgun (WGS) entry which is preliminary data.</text>
</comment>
<feature type="compositionally biased region" description="Basic and acidic residues" evidence="1">
    <location>
        <begin position="162"/>
        <end position="172"/>
    </location>
</feature>